<feature type="domain" description="HAT C-terminal dimerisation" evidence="1">
    <location>
        <begin position="701"/>
        <end position="752"/>
    </location>
</feature>
<dbReference type="Pfam" id="PF05699">
    <property type="entry name" value="Dimer_Tnp_hAT"/>
    <property type="match status" value="1"/>
</dbReference>
<dbReference type="EMBL" id="VUJU01011998">
    <property type="protein sequence ID" value="KAF0709118.1"/>
    <property type="molecule type" value="Genomic_DNA"/>
</dbReference>
<dbReference type="Pfam" id="PF14291">
    <property type="entry name" value="DUF4371"/>
    <property type="match status" value="1"/>
</dbReference>
<name>A0A6G0VWG4_APHCR</name>
<feature type="domain" description="DUF4371" evidence="2">
    <location>
        <begin position="197"/>
        <end position="379"/>
    </location>
</feature>
<keyword evidence="4" id="KW-1185">Reference proteome</keyword>
<dbReference type="PANTHER" id="PTHR45749:SF23">
    <property type="entry name" value="ZINC FINGER MYM-TYPE PROTEIN 1-LIKE"/>
    <property type="match status" value="1"/>
</dbReference>
<gene>
    <name evidence="3" type="ORF">FWK35_00037034</name>
</gene>
<dbReference type="GO" id="GO:0046983">
    <property type="term" value="F:protein dimerization activity"/>
    <property type="evidence" value="ECO:0007669"/>
    <property type="project" value="InterPro"/>
</dbReference>
<dbReference type="SUPFAM" id="SSF53098">
    <property type="entry name" value="Ribonuclease H-like"/>
    <property type="match status" value="1"/>
</dbReference>
<accession>A0A6G0VWG4</accession>
<evidence type="ECO:0000313" key="4">
    <source>
        <dbReference type="Proteomes" id="UP000478052"/>
    </source>
</evidence>
<dbReference type="InterPro" id="IPR008906">
    <property type="entry name" value="HATC_C_dom"/>
</dbReference>
<dbReference type="OrthoDB" id="6606472at2759"/>
<protein>
    <submittedName>
        <fullName evidence="3">Zinc finger MYM-type protein 1-like</fullName>
    </submittedName>
</protein>
<dbReference type="AlphaFoldDB" id="A0A6G0VWG4"/>
<dbReference type="InterPro" id="IPR025398">
    <property type="entry name" value="DUF4371"/>
</dbReference>
<organism evidence="3 4">
    <name type="scientific">Aphis craccivora</name>
    <name type="common">Cowpea aphid</name>
    <dbReference type="NCBI Taxonomy" id="307492"/>
    <lineage>
        <taxon>Eukaryota</taxon>
        <taxon>Metazoa</taxon>
        <taxon>Ecdysozoa</taxon>
        <taxon>Arthropoda</taxon>
        <taxon>Hexapoda</taxon>
        <taxon>Insecta</taxon>
        <taxon>Pterygota</taxon>
        <taxon>Neoptera</taxon>
        <taxon>Paraneoptera</taxon>
        <taxon>Hemiptera</taxon>
        <taxon>Sternorrhyncha</taxon>
        <taxon>Aphidomorpha</taxon>
        <taxon>Aphidoidea</taxon>
        <taxon>Aphididae</taxon>
        <taxon>Aphidini</taxon>
        <taxon>Aphis</taxon>
        <taxon>Aphis</taxon>
    </lineage>
</organism>
<evidence type="ECO:0000259" key="1">
    <source>
        <dbReference type="Pfam" id="PF05699"/>
    </source>
</evidence>
<dbReference type="PANTHER" id="PTHR45749">
    <property type="match status" value="1"/>
</dbReference>
<comment type="caution">
    <text evidence="3">The sequence shown here is derived from an EMBL/GenBank/DDBJ whole genome shotgun (WGS) entry which is preliminary data.</text>
</comment>
<evidence type="ECO:0000313" key="3">
    <source>
        <dbReference type="EMBL" id="KAF0709118.1"/>
    </source>
</evidence>
<sequence length="786" mass="91123">IIYVNVENISESDETVETGDDIVNNSNNSNKNKLANFDEVHSVNEEYEDYSLYSTNISLWPNILKDSFREYFILNPPKQNMDRIENSKKFLYGNWRSLNASHFYYTSKNQQKINRQWLVYSEECAKLFCYVCKLFNSNDKRQLCQSGLDDWVHISKRLAEHENSMEHRNAVCTLSIRASTLKRIDQEIVLQHNKEVEYWRNVLKRVIEAIKFISIRGLPFFGDDEKLNSDHNGNFLGILELISKFDPFLENHLSQFGNKGSGNVNYISSFTTRQIVDQMASKVLNHIVTEIKKVKYFGLIVDSTPDIAHVDQLSYILRYVNEEGEVLERFIKFQNIYSHTAKSLTTHIVSLLKELEISINNCIGQSYDNASNMSGKYSGLQAQIKQLSPKAEYVPCAAHSLNLVGISAVESCIEAVNYFGVVQSLYVFFSSSPRRWDLLKEQLKCNKTPLTLKSTSNTRWSADANAVKALRLGYNEILTALSNIYSDDNQNLTTQYEAKTLYTKLQQKETGIMTIIWHEILQRINKVSMDIQVSTTNLSSIVPLYTSLIAFINDVRNNFQNYEKESINLNVLPDYTSKRKKQHSRSKCLDDPNNPGISLSAKENFIYNTHYVLCDKLITELRKRNNAYEELEKKFGFLFKDLDRSEIQKCSKNILDTYSDDLDSDNFECELIQFQELKKSFLGNKFFQDPHYCLKYIRKMNMRHTFPNLDIILQIYLSMPCTNCSSERSFSVLKRIKNRMRSTLTQEKLDSLSLLAINHDVTKQLSFEDVIAEFAKKKRKKCPQSL</sequence>
<dbReference type="InterPro" id="IPR012337">
    <property type="entry name" value="RNaseH-like_sf"/>
</dbReference>
<feature type="non-terminal residue" evidence="3">
    <location>
        <position position="1"/>
    </location>
</feature>
<dbReference type="Proteomes" id="UP000478052">
    <property type="component" value="Unassembled WGS sequence"/>
</dbReference>
<evidence type="ECO:0000259" key="2">
    <source>
        <dbReference type="Pfam" id="PF14291"/>
    </source>
</evidence>
<proteinExistence type="predicted"/>
<reference evidence="3 4" key="1">
    <citation type="submission" date="2019-08" db="EMBL/GenBank/DDBJ databases">
        <title>Whole genome of Aphis craccivora.</title>
        <authorList>
            <person name="Voronova N.V."/>
            <person name="Shulinski R.S."/>
            <person name="Bandarenka Y.V."/>
            <person name="Zhorov D.G."/>
            <person name="Warner D."/>
        </authorList>
    </citation>
    <scope>NUCLEOTIDE SEQUENCE [LARGE SCALE GENOMIC DNA]</scope>
    <source>
        <strain evidence="3">180601</strain>
        <tissue evidence="3">Whole Body</tissue>
    </source>
</reference>